<organism evidence="22 23">
    <name type="scientific">Paramormyrops kingsleyae</name>
    <dbReference type="NCBI Taxonomy" id="1676925"/>
    <lineage>
        <taxon>Eukaryota</taxon>
        <taxon>Metazoa</taxon>
        <taxon>Chordata</taxon>
        <taxon>Craniata</taxon>
        <taxon>Vertebrata</taxon>
        <taxon>Euteleostomi</taxon>
        <taxon>Actinopterygii</taxon>
        <taxon>Neopterygii</taxon>
        <taxon>Teleostei</taxon>
        <taxon>Osteoglossocephala</taxon>
        <taxon>Osteoglossomorpha</taxon>
        <taxon>Osteoglossiformes</taxon>
        <taxon>Mormyridae</taxon>
        <taxon>Paramormyrops</taxon>
    </lineage>
</organism>
<comment type="catalytic activity">
    <reaction evidence="18">
        <text>beta-nicotinamide D-ribonucleotide + ATP + H(+) = diphosphate + NAD(+)</text>
        <dbReference type="Rhea" id="RHEA:21360"/>
        <dbReference type="ChEBI" id="CHEBI:14649"/>
        <dbReference type="ChEBI" id="CHEBI:15378"/>
        <dbReference type="ChEBI" id="CHEBI:30616"/>
        <dbReference type="ChEBI" id="CHEBI:33019"/>
        <dbReference type="ChEBI" id="CHEBI:57540"/>
        <dbReference type="EC" id="2.7.7.1"/>
    </reaction>
    <physiologicalReaction direction="left-to-right" evidence="18">
        <dbReference type="Rhea" id="RHEA:21361"/>
    </physiologicalReaction>
    <physiologicalReaction direction="right-to-left" evidence="18">
        <dbReference type="Rhea" id="RHEA:21362"/>
    </physiologicalReaction>
</comment>
<evidence type="ECO:0000256" key="18">
    <source>
        <dbReference type="ARBA" id="ARBA00048969"/>
    </source>
</evidence>
<dbReference type="FunFam" id="3.40.50.620:FF:000101">
    <property type="entry name" value="Nicotinamide-nucleotide adenylyltransferase"/>
    <property type="match status" value="1"/>
</dbReference>
<dbReference type="GO" id="GO:0009435">
    <property type="term" value="P:NAD+ biosynthetic process"/>
    <property type="evidence" value="ECO:0007669"/>
    <property type="project" value="UniProtKB-UniPathway"/>
</dbReference>
<dbReference type="SUPFAM" id="SSF52374">
    <property type="entry name" value="Nucleotidylyl transferase"/>
    <property type="match status" value="1"/>
</dbReference>
<evidence type="ECO:0000256" key="8">
    <source>
        <dbReference type="ARBA" id="ARBA00022642"/>
    </source>
</evidence>
<evidence type="ECO:0000256" key="13">
    <source>
        <dbReference type="ARBA" id="ARBA00022840"/>
    </source>
</evidence>
<proteinExistence type="inferred from homology"/>
<keyword evidence="11 20" id="KW-0547">Nucleotide-binding</keyword>
<dbReference type="CDD" id="cd09286">
    <property type="entry name" value="NMNAT_Eukarya"/>
    <property type="match status" value="1"/>
</dbReference>
<comment type="pathway">
    <text evidence="4 20">Cofactor biosynthesis; NAD(+) biosynthesis; NAD(+) from nicotinamide D-ribonucleotide: step 1/1.</text>
</comment>
<dbReference type="AlphaFoldDB" id="A0A3B3S1C9"/>
<evidence type="ECO:0000256" key="4">
    <source>
        <dbReference type="ARBA" id="ARBA00004658"/>
    </source>
</evidence>
<dbReference type="InterPro" id="IPR005248">
    <property type="entry name" value="NadD/NMNAT"/>
</dbReference>
<evidence type="ECO:0000256" key="6">
    <source>
        <dbReference type="ARBA" id="ARBA00007064"/>
    </source>
</evidence>
<reference evidence="22" key="2">
    <citation type="submission" date="2025-09" db="UniProtKB">
        <authorList>
            <consortium name="Ensembl"/>
        </authorList>
    </citation>
    <scope>IDENTIFICATION</scope>
</reference>
<dbReference type="GO" id="GO:0000309">
    <property type="term" value="F:nicotinamide-nucleotide adenylyltransferase activity"/>
    <property type="evidence" value="ECO:0007669"/>
    <property type="project" value="UniProtKB-EC"/>
</dbReference>
<evidence type="ECO:0000256" key="19">
    <source>
        <dbReference type="ARBA" id="ARBA00064648"/>
    </source>
</evidence>
<keyword evidence="7" id="KW-0597">Phosphoprotein</keyword>
<dbReference type="GO" id="GO:0005634">
    <property type="term" value="C:nucleus"/>
    <property type="evidence" value="ECO:0007669"/>
    <property type="project" value="UniProtKB-SubCell"/>
</dbReference>
<comment type="similarity">
    <text evidence="6 20">Belongs to the eukaryotic NMN adenylyltransferase family.</text>
</comment>
<evidence type="ECO:0000256" key="2">
    <source>
        <dbReference type="ARBA" id="ARBA00001947"/>
    </source>
</evidence>
<dbReference type="Gene3D" id="3.40.50.620">
    <property type="entry name" value="HUPs"/>
    <property type="match status" value="1"/>
</dbReference>
<evidence type="ECO:0000256" key="11">
    <source>
        <dbReference type="ARBA" id="ARBA00022741"/>
    </source>
</evidence>
<dbReference type="GeneTree" id="ENSGT00950000183179"/>
<dbReference type="GO" id="GO:0005524">
    <property type="term" value="F:ATP binding"/>
    <property type="evidence" value="ECO:0007669"/>
    <property type="project" value="UniProtKB-KW"/>
</dbReference>
<dbReference type="NCBIfam" id="TIGR00482">
    <property type="entry name" value="nicotinate (nicotinamide) nucleotide adenylyltransferase"/>
    <property type="match status" value="1"/>
</dbReference>
<dbReference type="EC" id="2.7.7.18" evidence="20"/>
<evidence type="ECO:0000256" key="1">
    <source>
        <dbReference type="ARBA" id="ARBA00001946"/>
    </source>
</evidence>
<comment type="pathway">
    <text evidence="5">Cofactor biosynthesis; NAD(+) biosynthesis; deamido-NAD(+) from nicotinate D-ribonucleotide: step 1/1.</text>
</comment>
<reference evidence="22" key="1">
    <citation type="submission" date="2025-08" db="UniProtKB">
        <authorList>
            <consortium name="Ensembl"/>
        </authorList>
    </citation>
    <scope>IDENTIFICATION</scope>
</reference>
<comment type="cofactor">
    <cofactor evidence="1">
        <name>Mg(2+)</name>
        <dbReference type="ChEBI" id="CHEBI:18420"/>
    </cofactor>
</comment>
<keyword evidence="12" id="KW-0862">Zinc</keyword>
<evidence type="ECO:0000256" key="20">
    <source>
        <dbReference type="RuleBase" id="RU362021"/>
    </source>
</evidence>
<dbReference type="Proteomes" id="UP000261540">
    <property type="component" value="Unplaced"/>
</dbReference>
<evidence type="ECO:0000256" key="14">
    <source>
        <dbReference type="ARBA" id="ARBA00022842"/>
    </source>
</evidence>
<comment type="subunit">
    <text evidence="19">Homohexamer. Interacts with ADPRT/PARP1.</text>
</comment>
<comment type="subcellular location">
    <subcellularLocation>
        <location evidence="3">Nucleus</location>
    </subcellularLocation>
</comment>
<keyword evidence="23" id="KW-1185">Reference proteome</keyword>
<dbReference type="PANTHER" id="PTHR12039:SF21">
    <property type="entry name" value="NICOTINAMIDE_NICOTINIC ACID MONONUCLEOTIDE ADENYLYLTRANSFERASE 1"/>
    <property type="match status" value="1"/>
</dbReference>
<dbReference type="InterPro" id="IPR051182">
    <property type="entry name" value="Euk_NMN_adenylyltrnsfrase"/>
</dbReference>
<evidence type="ECO:0000256" key="17">
    <source>
        <dbReference type="ARBA" id="ARBA00048514"/>
    </source>
</evidence>
<keyword evidence="13 20" id="KW-0067">ATP-binding</keyword>
<comment type="catalytic activity">
    <reaction evidence="17">
        <text>nicotinate beta-D-ribonucleotide + ATP + H(+) = deamido-NAD(+) + diphosphate</text>
        <dbReference type="Rhea" id="RHEA:22860"/>
        <dbReference type="ChEBI" id="CHEBI:15378"/>
        <dbReference type="ChEBI" id="CHEBI:30616"/>
        <dbReference type="ChEBI" id="CHEBI:33019"/>
        <dbReference type="ChEBI" id="CHEBI:57502"/>
        <dbReference type="ChEBI" id="CHEBI:58437"/>
        <dbReference type="EC" id="2.7.7.18"/>
    </reaction>
    <physiologicalReaction direction="left-to-right" evidence="17">
        <dbReference type="Rhea" id="RHEA:22861"/>
    </physiologicalReaction>
    <physiologicalReaction direction="right-to-left" evidence="17">
        <dbReference type="Rhea" id="RHEA:22862"/>
    </physiologicalReaction>
</comment>
<evidence type="ECO:0000259" key="21">
    <source>
        <dbReference type="Pfam" id="PF01467"/>
    </source>
</evidence>
<dbReference type="InterPro" id="IPR045094">
    <property type="entry name" value="NMNAT_euk"/>
</dbReference>
<feature type="domain" description="Cytidyltransferase-like" evidence="21">
    <location>
        <begin position="15"/>
        <end position="216"/>
    </location>
</feature>
<evidence type="ECO:0000256" key="12">
    <source>
        <dbReference type="ARBA" id="ARBA00022833"/>
    </source>
</evidence>
<protein>
    <recommendedName>
        <fullName evidence="20">Nicotinamide-nucleotide adenylyltransferase</fullName>
        <ecNumber evidence="20">2.7.7.1</ecNumber>
        <ecNumber evidence="20">2.7.7.18</ecNumber>
    </recommendedName>
</protein>
<sequence length="264" mass="30006">MYFLQQPKKTKVVLLACGSFNPITNMHLRMFELARDHLEDTGQYEVVQGILSPVGDGYEKKGLIEASHRGEMAKLAAESSSWIGVDTWESRQANWLETVKVLRHHRQELLSREPDTDVVGTAKAGRKRKRMDASNEPRLMLLCGADMLDSFGVPGLWKPEDIEEIVSSYGLVCITRGGSDPEAFIQGSDLLWPHRHNIHVVREWVANDVSATHIRRALRRGHSVRYLLPDPVYIQERRLYTTESEQRNPGVVLAPLQKHAGRHE</sequence>
<keyword evidence="15 20" id="KW-0520">NAD</keyword>
<evidence type="ECO:0000313" key="22">
    <source>
        <dbReference type="Ensembl" id="ENSPKIP00000024529.1"/>
    </source>
</evidence>
<accession>A0A3B3S1C9</accession>
<keyword evidence="9 20" id="KW-0808">Transferase</keyword>
<keyword evidence="8 20" id="KW-0662">Pyridine nucleotide biosynthesis</keyword>
<name>A0A3B3S1C9_9TELE</name>
<evidence type="ECO:0000256" key="15">
    <source>
        <dbReference type="ARBA" id="ARBA00023027"/>
    </source>
</evidence>
<dbReference type="Ensembl" id="ENSPKIT00000005237.1">
    <property type="protein sequence ID" value="ENSPKIP00000024529.1"/>
    <property type="gene ID" value="ENSPKIG00000007734.1"/>
</dbReference>
<keyword evidence="10 20" id="KW-0548">Nucleotidyltransferase</keyword>
<dbReference type="Pfam" id="PF01467">
    <property type="entry name" value="CTP_transf_like"/>
    <property type="match status" value="1"/>
</dbReference>
<keyword evidence="14" id="KW-0460">Magnesium</keyword>
<dbReference type="GO" id="GO:0004515">
    <property type="term" value="F:nicotinate-nucleotide adenylyltransferase activity"/>
    <property type="evidence" value="ECO:0007669"/>
    <property type="project" value="UniProtKB-EC"/>
</dbReference>
<dbReference type="InterPro" id="IPR004821">
    <property type="entry name" value="Cyt_trans-like"/>
</dbReference>
<evidence type="ECO:0000313" key="23">
    <source>
        <dbReference type="Proteomes" id="UP000261540"/>
    </source>
</evidence>
<evidence type="ECO:0000256" key="7">
    <source>
        <dbReference type="ARBA" id="ARBA00022553"/>
    </source>
</evidence>
<keyword evidence="16" id="KW-0539">Nucleus</keyword>
<dbReference type="UniPathway" id="UPA00253">
    <property type="reaction ID" value="UER00332"/>
</dbReference>
<evidence type="ECO:0000256" key="5">
    <source>
        <dbReference type="ARBA" id="ARBA00005019"/>
    </source>
</evidence>
<evidence type="ECO:0000256" key="16">
    <source>
        <dbReference type="ARBA" id="ARBA00023242"/>
    </source>
</evidence>
<dbReference type="InterPro" id="IPR014729">
    <property type="entry name" value="Rossmann-like_a/b/a_fold"/>
</dbReference>
<comment type="cofactor">
    <cofactor evidence="2">
        <name>Zn(2+)</name>
        <dbReference type="ChEBI" id="CHEBI:29105"/>
    </cofactor>
</comment>
<dbReference type="EC" id="2.7.7.1" evidence="20"/>
<evidence type="ECO:0000256" key="9">
    <source>
        <dbReference type="ARBA" id="ARBA00022679"/>
    </source>
</evidence>
<evidence type="ECO:0000256" key="10">
    <source>
        <dbReference type="ARBA" id="ARBA00022695"/>
    </source>
</evidence>
<evidence type="ECO:0000256" key="3">
    <source>
        <dbReference type="ARBA" id="ARBA00004123"/>
    </source>
</evidence>
<dbReference type="PANTHER" id="PTHR12039">
    <property type="entry name" value="NICOTINAMIDE MONONUCLEOTIDE ADENYLYLTRANSFERASE"/>
    <property type="match status" value="1"/>
</dbReference>